<dbReference type="EMBL" id="CU207211">
    <property type="protein sequence ID" value="CAL60281.2"/>
    <property type="molecule type" value="Genomic_DNA"/>
</dbReference>
<dbReference type="Gene3D" id="3.30.565.10">
    <property type="entry name" value="Histidine kinase-like ATPase, C-terminal domain"/>
    <property type="match status" value="1"/>
</dbReference>
<dbReference type="HOGENOM" id="CLU_000445_114_44_4"/>
<feature type="domain" description="Histidine kinase" evidence="7">
    <location>
        <begin position="155"/>
        <end position="373"/>
    </location>
</feature>
<dbReference type="Proteomes" id="UP000006697">
    <property type="component" value="Chromosome"/>
</dbReference>
<evidence type="ECO:0000259" key="7">
    <source>
        <dbReference type="PROSITE" id="PS50109"/>
    </source>
</evidence>
<comment type="catalytic activity">
    <reaction evidence="1">
        <text>ATP + protein L-histidine = ADP + protein N-phospho-L-histidine.</text>
        <dbReference type="EC" id="2.7.13.3"/>
    </reaction>
</comment>
<organism evidence="8 9">
    <name type="scientific">Herminiimonas arsenicoxydans</name>
    <dbReference type="NCBI Taxonomy" id="204773"/>
    <lineage>
        <taxon>Bacteria</taxon>
        <taxon>Pseudomonadati</taxon>
        <taxon>Pseudomonadota</taxon>
        <taxon>Betaproteobacteria</taxon>
        <taxon>Burkholderiales</taxon>
        <taxon>Oxalobacteraceae</taxon>
        <taxon>Herminiimonas</taxon>
    </lineage>
</organism>
<dbReference type="InterPro" id="IPR036097">
    <property type="entry name" value="HisK_dim/P_sf"/>
</dbReference>
<evidence type="ECO:0000313" key="9">
    <source>
        <dbReference type="Proteomes" id="UP000006697"/>
    </source>
</evidence>
<dbReference type="InterPro" id="IPR004358">
    <property type="entry name" value="Sig_transdc_His_kin-like_C"/>
</dbReference>
<dbReference type="OrthoDB" id="8807260at2"/>
<dbReference type="eggNOG" id="COG2205">
    <property type="taxonomic scope" value="Bacteria"/>
</dbReference>
<dbReference type="InterPro" id="IPR005467">
    <property type="entry name" value="His_kinase_dom"/>
</dbReference>
<dbReference type="PANTHER" id="PTHR43711:SF1">
    <property type="entry name" value="HISTIDINE KINASE 1"/>
    <property type="match status" value="1"/>
</dbReference>
<evidence type="ECO:0000256" key="3">
    <source>
        <dbReference type="ARBA" id="ARBA00022553"/>
    </source>
</evidence>
<dbReference type="KEGG" id="har:HEAR0045"/>
<keyword evidence="3" id="KW-0597">Phosphoprotein</keyword>
<dbReference type="SMART" id="SM00387">
    <property type="entry name" value="HATPase_c"/>
    <property type="match status" value="1"/>
</dbReference>
<dbReference type="Pfam" id="PF00512">
    <property type="entry name" value="HisKA"/>
    <property type="match status" value="1"/>
</dbReference>
<dbReference type="Gene3D" id="1.10.287.130">
    <property type="match status" value="1"/>
</dbReference>
<evidence type="ECO:0000256" key="5">
    <source>
        <dbReference type="ARBA" id="ARBA00022777"/>
    </source>
</evidence>
<keyword evidence="9" id="KW-1185">Reference proteome</keyword>
<dbReference type="PANTHER" id="PTHR43711">
    <property type="entry name" value="TWO-COMPONENT HISTIDINE KINASE"/>
    <property type="match status" value="1"/>
</dbReference>
<keyword evidence="6" id="KW-0902">Two-component regulatory system</keyword>
<dbReference type="PROSITE" id="PS50109">
    <property type="entry name" value="HIS_KIN"/>
    <property type="match status" value="1"/>
</dbReference>
<keyword evidence="5 8" id="KW-0418">Kinase</keyword>
<dbReference type="CDD" id="cd00082">
    <property type="entry name" value="HisKA"/>
    <property type="match status" value="1"/>
</dbReference>
<dbReference type="SUPFAM" id="SSF47384">
    <property type="entry name" value="Homodimeric domain of signal transducing histidine kinase"/>
    <property type="match status" value="1"/>
</dbReference>
<dbReference type="GO" id="GO:0000155">
    <property type="term" value="F:phosphorelay sensor kinase activity"/>
    <property type="evidence" value="ECO:0007669"/>
    <property type="project" value="InterPro"/>
</dbReference>
<proteinExistence type="predicted"/>
<evidence type="ECO:0000256" key="6">
    <source>
        <dbReference type="ARBA" id="ARBA00023012"/>
    </source>
</evidence>
<dbReference type="STRING" id="204773.HEAR0045"/>
<name>A4G194_HERAR</name>
<dbReference type="SMART" id="SM00388">
    <property type="entry name" value="HisKA"/>
    <property type="match status" value="1"/>
</dbReference>
<dbReference type="SUPFAM" id="SSF55874">
    <property type="entry name" value="ATPase domain of HSP90 chaperone/DNA topoisomerase II/histidine kinase"/>
    <property type="match status" value="1"/>
</dbReference>
<dbReference type="AlphaFoldDB" id="A4G194"/>
<accession>A4G194</accession>
<dbReference type="InterPro" id="IPR050736">
    <property type="entry name" value="Sensor_HK_Regulatory"/>
</dbReference>
<gene>
    <name evidence="8" type="ordered locus">HEAR0045</name>
</gene>
<dbReference type="Pfam" id="PF02518">
    <property type="entry name" value="HATPase_c"/>
    <property type="match status" value="1"/>
</dbReference>
<dbReference type="InterPro" id="IPR003661">
    <property type="entry name" value="HisK_dim/P_dom"/>
</dbReference>
<keyword evidence="4" id="KW-0808">Transferase</keyword>
<sequence length="375" mass="41115">MKLSRFITEHMEEILNEWDAFAQTLLPAAEDMSSRALRDHARQILQELAVDIDSEQSALEQAEKSKGMDISEDSAAATHGELRQLSGFSLLQLTSEYRALRATVLRLWLPHVTQITEITTRDMVRFNEAIDQGLAESVVTYSESTVRTRDTFLAILGHDLRSPLAAMAMAGHYLALPGVGTEATLRVGSRVKRSAATMTAMVNDMLEYARGQLGGEMPITFEQADLQDIFQASLHDARAVHPECPFELSTTGDMSGSFDSVRLQQVFTNLLNNAAQYRGKEHPVTILAEGKTESVTIQIKNFGPAIPPESLQTIFQPLVQLSVEEEQAGRPSTSLGLGLFIAREITLAHGGTISATSDETNGTVMTLELPRVFAP</sequence>
<evidence type="ECO:0000256" key="4">
    <source>
        <dbReference type="ARBA" id="ARBA00022679"/>
    </source>
</evidence>
<dbReference type="InterPro" id="IPR003594">
    <property type="entry name" value="HATPase_dom"/>
</dbReference>
<dbReference type="CDD" id="cd00075">
    <property type="entry name" value="HATPase"/>
    <property type="match status" value="1"/>
</dbReference>
<evidence type="ECO:0000256" key="2">
    <source>
        <dbReference type="ARBA" id="ARBA00012438"/>
    </source>
</evidence>
<protein>
    <recommendedName>
        <fullName evidence="2">histidine kinase</fullName>
        <ecNumber evidence="2">2.7.13.3</ecNumber>
    </recommendedName>
</protein>
<evidence type="ECO:0000313" key="8">
    <source>
        <dbReference type="EMBL" id="CAL60281.2"/>
    </source>
</evidence>
<dbReference type="InterPro" id="IPR036890">
    <property type="entry name" value="HATPase_C_sf"/>
</dbReference>
<dbReference type="EC" id="2.7.13.3" evidence="2"/>
<dbReference type="PRINTS" id="PR00344">
    <property type="entry name" value="BCTRLSENSOR"/>
</dbReference>
<reference evidence="8 9" key="1">
    <citation type="journal article" date="2007" name="PLoS Genet.">
        <title>A tale of two oxidation states: bacterial colonization of arsenic-rich environments.</title>
        <authorList>
            <person name="Muller D."/>
            <person name="Medigue C."/>
            <person name="Koechler S."/>
            <person name="Barbe V."/>
            <person name="Barakat M."/>
            <person name="Talla E."/>
            <person name="Bonnefoy V."/>
            <person name="Krin E."/>
            <person name="Arsene-Ploetze F."/>
            <person name="Carapito C."/>
            <person name="Chandler M."/>
            <person name="Cournoyer B."/>
            <person name="Cruveiller S."/>
            <person name="Dossat C."/>
            <person name="Duval S."/>
            <person name="Heymann M."/>
            <person name="Leize E."/>
            <person name="Lieutaud A."/>
            <person name="Lievremont D."/>
            <person name="Makita Y."/>
            <person name="Mangenot S."/>
            <person name="Nitschke W."/>
            <person name="Ortet P."/>
            <person name="Perdrial N."/>
            <person name="Schoepp B."/>
            <person name="Siguier N."/>
            <person name="Simeonova D.D."/>
            <person name="Rouy Z."/>
            <person name="Segurens B."/>
            <person name="Turlin E."/>
            <person name="Vallenet D."/>
            <person name="Van Dorsselaer A."/>
            <person name="Weiss S."/>
            <person name="Weissenbach J."/>
            <person name="Lett M.C."/>
            <person name="Danchin A."/>
            <person name="Bertin P.N."/>
        </authorList>
    </citation>
    <scope>NUCLEOTIDE SEQUENCE [LARGE SCALE GENOMIC DNA]</scope>
    <source>
        <strain evidence="9">ULPAs1</strain>
    </source>
</reference>
<evidence type="ECO:0000256" key="1">
    <source>
        <dbReference type="ARBA" id="ARBA00000085"/>
    </source>
</evidence>